<keyword evidence="3" id="KW-1185">Reference proteome</keyword>
<dbReference type="Pfam" id="PF06127">
    <property type="entry name" value="Mpo1-like"/>
    <property type="match status" value="1"/>
</dbReference>
<name>A0A7W6DHF8_9SPHN</name>
<dbReference type="InterPro" id="IPR009305">
    <property type="entry name" value="Mpo1-like"/>
</dbReference>
<keyword evidence="1" id="KW-1133">Transmembrane helix</keyword>
<feature type="transmembrane region" description="Helical" evidence="1">
    <location>
        <begin position="25"/>
        <end position="43"/>
    </location>
</feature>
<reference evidence="2 3" key="1">
    <citation type="submission" date="2020-08" db="EMBL/GenBank/DDBJ databases">
        <title>Genomic Encyclopedia of Type Strains, Phase IV (KMG-IV): sequencing the most valuable type-strain genomes for metagenomic binning, comparative biology and taxonomic classification.</title>
        <authorList>
            <person name="Goeker M."/>
        </authorList>
    </citation>
    <scope>NUCLEOTIDE SEQUENCE [LARGE SCALE GENOMIC DNA]</scope>
    <source>
        <strain evidence="2 3">DSM 29348</strain>
    </source>
</reference>
<evidence type="ECO:0000313" key="3">
    <source>
        <dbReference type="Proteomes" id="UP000552757"/>
    </source>
</evidence>
<dbReference type="PANTHER" id="PTHR34205">
    <property type="entry name" value="TRANSMEMBRANE PROTEIN"/>
    <property type="match status" value="1"/>
</dbReference>
<sequence>MVRITRFGDFWLYYLQEHARPSTRALHYVGTSLVVGIMVMMLCQGHWYLTLSLPVAGYGFAWIGHYWCERNRPATFRYPLWSLGADFLMWYRFIVGHMSRDLRRAGVGPDGRVDPARRIAG</sequence>
<keyword evidence="1" id="KW-0812">Transmembrane</keyword>
<protein>
    <recommendedName>
        <fullName evidence="4">DUF962 domain-containing protein</fullName>
    </recommendedName>
</protein>
<proteinExistence type="predicted"/>
<evidence type="ECO:0000313" key="2">
    <source>
        <dbReference type="EMBL" id="MBB3981371.1"/>
    </source>
</evidence>
<dbReference type="Proteomes" id="UP000552757">
    <property type="component" value="Unassembled WGS sequence"/>
</dbReference>
<comment type="caution">
    <text evidence="2">The sequence shown here is derived from an EMBL/GenBank/DDBJ whole genome shotgun (WGS) entry which is preliminary data.</text>
</comment>
<gene>
    <name evidence="2" type="ORF">GGR44_001018</name>
</gene>
<dbReference type="AlphaFoldDB" id="A0A7W6DHF8"/>
<keyword evidence="1" id="KW-0472">Membrane</keyword>
<dbReference type="PANTHER" id="PTHR34205:SF2">
    <property type="entry name" value="DUF962 DOMAIN-CONTAINING PROTEIN"/>
    <property type="match status" value="1"/>
</dbReference>
<organism evidence="2 3">
    <name type="scientific">Sphingobium fontiphilum</name>
    <dbReference type="NCBI Taxonomy" id="944425"/>
    <lineage>
        <taxon>Bacteria</taxon>
        <taxon>Pseudomonadati</taxon>
        <taxon>Pseudomonadota</taxon>
        <taxon>Alphaproteobacteria</taxon>
        <taxon>Sphingomonadales</taxon>
        <taxon>Sphingomonadaceae</taxon>
        <taxon>Sphingobium</taxon>
    </lineage>
</organism>
<accession>A0A7W6DHF8</accession>
<dbReference type="EMBL" id="JACIEB010000002">
    <property type="protein sequence ID" value="MBB3981371.1"/>
    <property type="molecule type" value="Genomic_DNA"/>
</dbReference>
<dbReference type="RefSeq" id="WP_183954383.1">
    <property type="nucleotide sequence ID" value="NZ_JACIEB010000002.1"/>
</dbReference>
<evidence type="ECO:0008006" key="4">
    <source>
        <dbReference type="Google" id="ProtNLM"/>
    </source>
</evidence>
<feature type="transmembrane region" description="Helical" evidence="1">
    <location>
        <begin position="48"/>
        <end position="66"/>
    </location>
</feature>
<evidence type="ECO:0000256" key="1">
    <source>
        <dbReference type="SAM" id="Phobius"/>
    </source>
</evidence>